<feature type="domain" description="SusD-like N-terminal" evidence="7">
    <location>
        <begin position="50"/>
        <end position="227"/>
    </location>
</feature>
<keyword evidence="11" id="KW-1185">Reference proteome</keyword>
<evidence type="ECO:0000256" key="2">
    <source>
        <dbReference type="ARBA" id="ARBA00006275"/>
    </source>
</evidence>
<dbReference type="Pfam" id="PF07980">
    <property type="entry name" value="SusD_RagB"/>
    <property type="match status" value="1"/>
</dbReference>
<feature type="domain" description="RagB/SusD" evidence="6">
    <location>
        <begin position="320"/>
        <end position="458"/>
    </location>
</feature>
<dbReference type="Proteomes" id="UP000273898">
    <property type="component" value="Unassembled WGS sequence"/>
</dbReference>
<sequence length="458" mass="51979">MKTYIKITFLTAALSIKACLISCEKLLEVDTPSNQITSDQVFENLQTANAALAGLYSGLWDNSPIAGDQSGMLMSMYTDELSYYASASTNGLAELYQNTVIDTNPALYTYWTNAYQKVYMANAIIEGIEKSTSIPIAEKQRIRGEALMIRSLLFYYLQQLYGDIPYPVTTNYMINQSISKTPALEVLQRLTSDLNEVIPLLQDQYRHTERIYPNRKTAQLILAKIYMLQKNWNAAEGLLKEIIHSPLYQFQNDITKVFDKSGSHIIWQLKPRNGGDATKEIAVFYFTNSAPTSVALSPHLINSFSGSDKRKQFWTSAVTVGNNTWYRPNKYKNLSNNNTEYSVVFRLEEAYLLLAETLAEQNKINESLQFINAVKQRAGIPLLTGSSSKEMILSEISVENCKEFFTEMGHRFLDLKRQGKLSELSTVKPNWKLHFVVLPIPQKELLLNPNIQPQNSGY</sequence>
<reference evidence="9 11" key="2">
    <citation type="submission" date="2019-03" db="EMBL/GenBank/DDBJ databases">
        <authorList>
            <person name="He R.-H."/>
        </authorList>
    </citation>
    <scope>NUCLEOTIDE SEQUENCE [LARGE SCALE GENOMIC DNA]</scope>
    <source>
        <strain evidence="9 11">DSM 19624</strain>
    </source>
</reference>
<evidence type="ECO:0000256" key="4">
    <source>
        <dbReference type="ARBA" id="ARBA00023136"/>
    </source>
</evidence>
<dbReference type="GO" id="GO:0009279">
    <property type="term" value="C:cell outer membrane"/>
    <property type="evidence" value="ECO:0007669"/>
    <property type="project" value="UniProtKB-SubCell"/>
</dbReference>
<dbReference type="Proteomes" id="UP000297429">
    <property type="component" value="Unassembled WGS sequence"/>
</dbReference>
<dbReference type="InterPro" id="IPR033985">
    <property type="entry name" value="SusD-like_N"/>
</dbReference>
<evidence type="ECO:0000313" key="9">
    <source>
        <dbReference type="EMBL" id="TFB30227.1"/>
    </source>
</evidence>
<evidence type="ECO:0000313" key="8">
    <source>
        <dbReference type="EMBL" id="RLJ75123.1"/>
    </source>
</evidence>
<dbReference type="SUPFAM" id="SSF48452">
    <property type="entry name" value="TPR-like"/>
    <property type="match status" value="1"/>
</dbReference>
<comment type="similarity">
    <text evidence="2">Belongs to the SusD family.</text>
</comment>
<dbReference type="OrthoDB" id="621570at2"/>
<dbReference type="RefSeq" id="WP_121285091.1">
    <property type="nucleotide sequence ID" value="NZ_RCCK01000012.1"/>
</dbReference>
<dbReference type="Gene3D" id="1.25.40.390">
    <property type="match status" value="1"/>
</dbReference>
<evidence type="ECO:0000259" key="6">
    <source>
        <dbReference type="Pfam" id="PF07980"/>
    </source>
</evidence>
<accession>A0A497XYU0</accession>
<proteinExistence type="inferred from homology"/>
<dbReference type="InterPro" id="IPR011990">
    <property type="entry name" value="TPR-like_helical_dom_sf"/>
</dbReference>
<name>A0A497XYU0_9SPHI</name>
<comment type="caution">
    <text evidence="8">The sequence shown here is derived from an EMBL/GenBank/DDBJ whole genome shotgun (WGS) entry which is preliminary data.</text>
</comment>
<protein>
    <submittedName>
        <fullName evidence="9">RagB/SusD family nutrient uptake outer membrane protein</fullName>
    </submittedName>
    <submittedName>
        <fullName evidence="8">SusD-like starch-binding protein associating with outer membrane</fullName>
    </submittedName>
</protein>
<evidence type="ECO:0000256" key="5">
    <source>
        <dbReference type="ARBA" id="ARBA00023237"/>
    </source>
</evidence>
<evidence type="ECO:0000313" key="11">
    <source>
        <dbReference type="Proteomes" id="UP000297429"/>
    </source>
</evidence>
<keyword evidence="4" id="KW-0472">Membrane</keyword>
<dbReference type="InterPro" id="IPR012944">
    <property type="entry name" value="SusD_RagB_dom"/>
</dbReference>
<evidence type="ECO:0000313" key="10">
    <source>
        <dbReference type="Proteomes" id="UP000273898"/>
    </source>
</evidence>
<evidence type="ECO:0000259" key="7">
    <source>
        <dbReference type="Pfam" id="PF14322"/>
    </source>
</evidence>
<dbReference type="Pfam" id="PF14322">
    <property type="entry name" value="SusD-like_3"/>
    <property type="match status" value="1"/>
</dbReference>
<comment type="subcellular location">
    <subcellularLocation>
        <location evidence="1">Cell outer membrane</location>
    </subcellularLocation>
</comment>
<dbReference type="EMBL" id="RCCK01000012">
    <property type="protein sequence ID" value="RLJ75123.1"/>
    <property type="molecule type" value="Genomic_DNA"/>
</dbReference>
<organism evidence="8 10">
    <name type="scientific">Pedobacter alluvionis</name>
    <dbReference type="NCBI Taxonomy" id="475253"/>
    <lineage>
        <taxon>Bacteria</taxon>
        <taxon>Pseudomonadati</taxon>
        <taxon>Bacteroidota</taxon>
        <taxon>Sphingobacteriia</taxon>
        <taxon>Sphingobacteriales</taxon>
        <taxon>Sphingobacteriaceae</taxon>
        <taxon>Pedobacter</taxon>
    </lineage>
</organism>
<evidence type="ECO:0000256" key="1">
    <source>
        <dbReference type="ARBA" id="ARBA00004442"/>
    </source>
</evidence>
<evidence type="ECO:0000256" key="3">
    <source>
        <dbReference type="ARBA" id="ARBA00022729"/>
    </source>
</evidence>
<reference evidence="8 10" key="1">
    <citation type="submission" date="2018-10" db="EMBL/GenBank/DDBJ databases">
        <title>Genomic Encyclopedia of Archaeal and Bacterial Type Strains, Phase II (KMG-II): from individual species to whole genera.</title>
        <authorList>
            <person name="Goeker M."/>
        </authorList>
    </citation>
    <scope>NUCLEOTIDE SEQUENCE [LARGE SCALE GENOMIC DNA]</scope>
    <source>
        <strain evidence="8 10">DSM 19624</strain>
    </source>
</reference>
<keyword evidence="5" id="KW-0998">Cell outer membrane</keyword>
<keyword evidence="3" id="KW-0732">Signal</keyword>
<dbReference type="EMBL" id="SOPX01000003">
    <property type="protein sequence ID" value="TFB30227.1"/>
    <property type="molecule type" value="Genomic_DNA"/>
</dbReference>
<gene>
    <name evidence="8" type="ORF">BCL90_3471</name>
    <name evidence="9" type="ORF">E3V97_18840</name>
</gene>
<dbReference type="AlphaFoldDB" id="A0A497XYU0"/>